<dbReference type="PANTHER" id="PTHR38457:SF1">
    <property type="entry name" value="REGULATOR ABRB-RELATED"/>
    <property type="match status" value="1"/>
</dbReference>
<evidence type="ECO:0000313" key="3">
    <source>
        <dbReference type="Proteomes" id="UP000541426"/>
    </source>
</evidence>
<feature type="transmembrane region" description="Helical" evidence="1">
    <location>
        <begin position="157"/>
        <end position="175"/>
    </location>
</feature>
<evidence type="ECO:0000256" key="1">
    <source>
        <dbReference type="SAM" id="Phobius"/>
    </source>
</evidence>
<gene>
    <name evidence="2" type="ORF">GGQ68_003989</name>
</gene>
<dbReference type="Pfam" id="PF05145">
    <property type="entry name" value="AbrB"/>
    <property type="match status" value="1"/>
</dbReference>
<feature type="transmembrane region" description="Helical" evidence="1">
    <location>
        <begin position="195"/>
        <end position="212"/>
    </location>
</feature>
<dbReference type="InterPro" id="IPR017516">
    <property type="entry name" value="AbrB_dup"/>
</dbReference>
<dbReference type="EMBL" id="JACIEJ010000011">
    <property type="protein sequence ID" value="MBB3987642.1"/>
    <property type="molecule type" value="Genomic_DNA"/>
</dbReference>
<keyword evidence="3" id="KW-1185">Reference proteome</keyword>
<reference evidence="2 3" key="1">
    <citation type="submission" date="2020-08" db="EMBL/GenBank/DDBJ databases">
        <title>Genomic Encyclopedia of Type Strains, Phase IV (KMG-IV): sequencing the most valuable type-strain genomes for metagenomic binning, comparative biology and taxonomic classification.</title>
        <authorList>
            <person name="Goeker M."/>
        </authorList>
    </citation>
    <scope>NUCLEOTIDE SEQUENCE [LARGE SCALE GENOMIC DNA]</scope>
    <source>
        <strain evidence="2 3">DSM 102235</strain>
    </source>
</reference>
<dbReference type="PIRSF" id="PIRSF038991">
    <property type="entry name" value="Protein_AbrB"/>
    <property type="match status" value="1"/>
</dbReference>
<dbReference type="InterPro" id="IPR007820">
    <property type="entry name" value="AbrB_fam"/>
</dbReference>
<feature type="transmembrane region" description="Helical" evidence="1">
    <location>
        <begin position="95"/>
        <end position="115"/>
    </location>
</feature>
<dbReference type="RefSeq" id="WP_183968928.1">
    <property type="nucleotide sequence ID" value="NZ_BAABBZ010000057.1"/>
</dbReference>
<dbReference type="Proteomes" id="UP000541426">
    <property type="component" value="Unassembled WGS sequence"/>
</dbReference>
<keyword evidence="1" id="KW-1133">Transmembrane helix</keyword>
<dbReference type="GO" id="GO:0016020">
    <property type="term" value="C:membrane"/>
    <property type="evidence" value="ECO:0007669"/>
    <property type="project" value="InterPro"/>
</dbReference>
<keyword evidence="1" id="KW-0472">Membrane</keyword>
<feature type="transmembrane region" description="Helical" evidence="1">
    <location>
        <begin position="219"/>
        <end position="238"/>
    </location>
</feature>
<accession>A0A7W6DVD9</accession>
<protein>
    <recommendedName>
        <fullName evidence="4">Ammonia monooxygenase</fullName>
    </recommendedName>
</protein>
<name>A0A7W6DVD9_9RHOB</name>
<dbReference type="AlphaFoldDB" id="A0A7W6DVD9"/>
<feature type="transmembrane region" description="Helical" evidence="1">
    <location>
        <begin position="64"/>
        <end position="83"/>
    </location>
</feature>
<evidence type="ECO:0008006" key="4">
    <source>
        <dbReference type="Google" id="ProtNLM"/>
    </source>
</evidence>
<evidence type="ECO:0000313" key="2">
    <source>
        <dbReference type="EMBL" id="MBB3987642.1"/>
    </source>
</evidence>
<comment type="caution">
    <text evidence="2">The sequence shown here is derived from an EMBL/GenBank/DDBJ whole genome shotgun (WGS) entry which is preliminary data.</text>
</comment>
<organism evidence="2 3">
    <name type="scientific">Sagittula marina</name>
    <dbReference type="NCBI Taxonomy" id="943940"/>
    <lineage>
        <taxon>Bacteria</taxon>
        <taxon>Pseudomonadati</taxon>
        <taxon>Pseudomonadota</taxon>
        <taxon>Alphaproteobacteria</taxon>
        <taxon>Rhodobacterales</taxon>
        <taxon>Roseobacteraceae</taxon>
        <taxon>Sagittula</taxon>
    </lineage>
</organism>
<feature type="transmembrane region" description="Helical" evidence="1">
    <location>
        <begin position="307"/>
        <end position="332"/>
    </location>
</feature>
<feature type="transmembrane region" description="Helical" evidence="1">
    <location>
        <begin position="274"/>
        <end position="295"/>
    </location>
</feature>
<feature type="transmembrane region" description="Helical" evidence="1">
    <location>
        <begin position="244"/>
        <end position="262"/>
    </location>
</feature>
<keyword evidence="1" id="KW-0812">Transmembrane</keyword>
<proteinExistence type="predicted"/>
<dbReference type="GO" id="GO:0010468">
    <property type="term" value="P:regulation of gene expression"/>
    <property type="evidence" value="ECO:0007669"/>
    <property type="project" value="InterPro"/>
</dbReference>
<dbReference type="NCBIfam" id="TIGR03082">
    <property type="entry name" value="Gneg_AbrB_dup"/>
    <property type="match status" value="1"/>
</dbReference>
<dbReference type="PANTHER" id="PTHR38457">
    <property type="entry name" value="REGULATOR ABRB-RELATED"/>
    <property type="match status" value="1"/>
</dbReference>
<sequence>MTFPQIAPRTFVLTALFLAIGGSGGALASFVGTPMPWMLGALVASGLVSRFAPERHWDGYGFPMGFRTFFVGLIGVMIGTQVTPDLAALAPDLPLTLGALFVFVPLAHFTNMTIFRRLGGFDRATAFYAATPGGLMESIFMGESAGADIRTLTIQQFLRIILVVTILPLGLSLWTGQAVGSSAGLSNGPQDPVDLGSLALIAVTAVLGLQIGRRVRLPAAQLTGPLMLAALATLTGALDLHLPFWLIATAQLVIGTSLGMRFQGIDAALLRRSIALSLVSVSAMLLIGGTFALILHAATGIEALHLLIAYAPGGVAEMSLVALSLAASPALVSLHHVTRILITVVEMPLAARLLRLRAGDQ</sequence>